<dbReference type="Gene3D" id="3.40.50.1820">
    <property type="entry name" value="alpha/beta hydrolase"/>
    <property type="match status" value="1"/>
</dbReference>
<gene>
    <name evidence="2" type="ORF">FHU10_4605</name>
</gene>
<dbReference type="PANTHER" id="PTHR45856:SF11">
    <property type="entry name" value="FUNGAL LIPASE-LIKE DOMAIN-CONTAINING PROTEIN"/>
    <property type="match status" value="1"/>
</dbReference>
<reference evidence="2" key="1">
    <citation type="submission" date="2019-06" db="EMBL/GenBank/DDBJ databases">
        <authorList>
            <person name="Deangelis K."/>
            <person name="Huntemann M."/>
            <person name="Clum A."/>
            <person name="Pillay M."/>
            <person name="Palaniappan K."/>
            <person name="Varghese N."/>
            <person name="Mikhailova N."/>
            <person name="Stamatis D."/>
            <person name="Reddy T."/>
            <person name="Daum C."/>
            <person name="Shapiro N."/>
            <person name="Ivanova N."/>
            <person name="Kyrpides N."/>
            <person name="Woyke T."/>
        </authorList>
    </citation>
    <scope>NUCLEOTIDE SEQUENCE [LARGE SCALE GENOMIC DNA]</scope>
    <source>
        <strain evidence="2">128R</strain>
    </source>
</reference>
<dbReference type="SUPFAM" id="SSF53474">
    <property type="entry name" value="alpha/beta-Hydrolases"/>
    <property type="match status" value="1"/>
</dbReference>
<dbReference type="AlphaFoldDB" id="A0A559TBF5"/>
<dbReference type="Pfam" id="PF01764">
    <property type="entry name" value="Lipase_3"/>
    <property type="match status" value="1"/>
</dbReference>
<reference evidence="2" key="2">
    <citation type="submission" date="2019-08" db="EMBL/GenBank/DDBJ databases">
        <title>Investigation of anaerobic lignin degradation for improved lignocellulosic biofuels.</title>
        <authorList>
            <person name="Deangelis K.PhD."/>
        </authorList>
    </citation>
    <scope>NUCLEOTIDE SEQUENCE [LARGE SCALE GENOMIC DNA]</scope>
    <source>
        <strain evidence="2">128R</strain>
    </source>
</reference>
<feature type="domain" description="Fungal lipase-type" evidence="1">
    <location>
        <begin position="89"/>
        <end position="226"/>
    </location>
</feature>
<accession>A0A559TBF5</accession>
<proteinExistence type="predicted"/>
<evidence type="ECO:0000313" key="2">
    <source>
        <dbReference type="EMBL" id="TVZ71948.1"/>
    </source>
</evidence>
<dbReference type="CDD" id="cd00519">
    <property type="entry name" value="Lipase_3"/>
    <property type="match status" value="1"/>
</dbReference>
<sequence length="294" mass="31521">MFSNAQAAPLAALVMYCWDMCDKNLHCLSPDPDPRITAAGWNLVGYITGGDKIVKSGDSIRRKMLDVSLQNSDRVCYGYLANNSAGDYVAVIRGTDGAEEWLDDFDFILRQPDAPLQGLVDGGFYGIYQTLQFSHGANTSQPLAVGIAQTVANANVTVLGHSLGAALATYLSAELAALLPTSQITTCLFASPKPGNSEFADYFQNTVLNYQVFNYQRDLVPMAPPLGYSALPGCTILPPNQTGLIIGSSPACCHHAICYIALLDADFYQQLITQPTMTADDKSCAACVISKVVI</sequence>
<evidence type="ECO:0000259" key="1">
    <source>
        <dbReference type="Pfam" id="PF01764"/>
    </source>
</evidence>
<dbReference type="EMBL" id="VISQ01000001">
    <property type="protein sequence ID" value="TVZ71948.1"/>
    <property type="molecule type" value="Genomic_DNA"/>
</dbReference>
<organism evidence="2">
    <name type="scientific">Serratia fonticola</name>
    <dbReference type="NCBI Taxonomy" id="47917"/>
    <lineage>
        <taxon>Bacteria</taxon>
        <taxon>Pseudomonadati</taxon>
        <taxon>Pseudomonadota</taxon>
        <taxon>Gammaproteobacteria</taxon>
        <taxon>Enterobacterales</taxon>
        <taxon>Yersiniaceae</taxon>
        <taxon>Serratia</taxon>
    </lineage>
</organism>
<dbReference type="PANTHER" id="PTHR45856">
    <property type="entry name" value="ALPHA/BETA-HYDROLASES SUPERFAMILY PROTEIN"/>
    <property type="match status" value="1"/>
</dbReference>
<dbReference type="InterPro" id="IPR029058">
    <property type="entry name" value="AB_hydrolase_fold"/>
</dbReference>
<dbReference type="OrthoDB" id="5498552at2"/>
<comment type="caution">
    <text evidence="2">The sequence shown here is derived from an EMBL/GenBank/DDBJ whole genome shotgun (WGS) entry which is preliminary data.</text>
</comment>
<name>A0A559TBF5_SERFO</name>
<protein>
    <submittedName>
        <fullName evidence="2">Lipase (Class 3)</fullName>
    </submittedName>
</protein>
<dbReference type="GO" id="GO:0006629">
    <property type="term" value="P:lipid metabolic process"/>
    <property type="evidence" value="ECO:0007669"/>
    <property type="project" value="InterPro"/>
</dbReference>
<dbReference type="InterPro" id="IPR051218">
    <property type="entry name" value="Sec_MonoDiacylglyc_Lipase"/>
</dbReference>
<dbReference type="InterPro" id="IPR002921">
    <property type="entry name" value="Fungal_lipase-type"/>
</dbReference>